<accession>A0A836HAA2</accession>
<proteinExistence type="predicted"/>
<evidence type="ECO:0000313" key="3">
    <source>
        <dbReference type="Proteomes" id="UP000673552"/>
    </source>
</evidence>
<dbReference type="KEGG" id="lmat:92515085"/>
<keyword evidence="3" id="KW-1185">Reference proteome</keyword>
<gene>
    <name evidence="2" type="ORF">LSCM1_05097</name>
</gene>
<name>A0A836HAA2_9TRYP</name>
<reference evidence="3" key="1">
    <citation type="journal article" date="2021" name="Microbiol. Resour. Announc.">
        <title>LGAAP: Leishmaniinae Genome Assembly and Annotation Pipeline.</title>
        <authorList>
            <person name="Almutairi H."/>
            <person name="Urbaniak M.D."/>
            <person name="Bates M.D."/>
            <person name="Jariyapan N."/>
            <person name="Kwakye-Nuako G."/>
            <person name="Thomaz-Soccol V."/>
            <person name="Al-Salem W.S."/>
            <person name="Dillon R.J."/>
            <person name="Bates P.A."/>
            <person name="Gatherer D."/>
        </authorList>
    </citation>
    <scope>NUCLEOTIDE SEQUENCE [LARGE SCALE GENOMIC DNA]</scope>
</reference>
<dbReference type="Proteomes" id="UP000673552">
    <property type="component" value="Unassembled WGS sequence"/>
</dbReference>
<dbReference type="RefSeq" id="XP_067178436.1">
    <property type="nucleotide sequence ID" value="XM_067322573.1"/>
</dbReference>
<sequence>MLTSADDDQPTVTVRKFRLGGGQDTDNSDSEDEEGGAAPRWRGGAGAVSTSRSPLLAPSLPAPSPIAAAADSASVPSRAGSSSSLELSSTSSSMPLSPARPALTSGLGKPITAAIATAAPADLQEEKRRGSSSSSKDGNASETNGEAGKRERGGSGTAQRRQQLKSRGWTVSASMTSTIMGSAKEEKTKLAPRRAATGDAAAVLPAASTSPAPDAHAVQPQWAAADVFFRRKNPSSATAVEVEASTTSLSITAAAGMPQATASITATATRSRPALQLAVAPVPASISSARSTTTEAALTAAAAVASPPVALEAPLAAPLSSSSSGGAKGALPAPVRVACPTSTGPPSGSVATATQCLPTRQLSMPSTTAVEEDTPSSSPPPGLTLPSATQPSTAAAAAGQTVTSAAVPTASLHASAAVPGSGGIVSGSGSPVLSGPGGVAYNRVNAQGRGSVPSRMLEAPSQPRWRALPREHMTPSSFPTVAARPAATLASPLPPPELVIATEAAHAEAPSPVVACASPLFALPPSVSPPARPRRRAPRLPGVTHTSAALSLIEDDEAQRRCGSSPVASALSTERSSVEAGQPKVVSARQRGPLESRAASPLLPLSRAHFMSPEGGAPSSAGGAPSPLLSRFATVTAAQRERETALLIYDDRVPPAQRRAKRQAMPLTGRTAEGYGAESVSAWLLLLREPRATASQEGEREDALRWCPILHIGRGAASRTNHADCFSESHLLDGEDDDDGGCVDVGASSTCGPLGRAVDSHGSYGANPEQGRYPQRQPSGDRSAKVKRHSSGIRTVQRLCGGTQQHSRCRSDLDALISHTGSREPLPCVVLRSGRQAASAAGDVNAEHKDVGDGDPLSAVSQPATALALAAASLLADDAVNVDVLS</sequence>
<dbReference type="EMBL" id="JAFEUZ010000024">
    <property type="protein sequence ID" value="KAG5477798.1"/>
    <property type="molecule type" value="Genomic_DNA"/>
</dbReference>
<feature type="compositionally biased region" description="Low complexity" evidence="1">
    <location>
        <begin position="36"/>
        <end position="97"/>
    </location>
</feature>
<reference evidence="3" key="2">
    <citation type="journal article" date="2021" name="Sci. Data">
        <title>Chromosome-scale genome sequencing, assembly and annotation of six genomes from subfamily Leishmaniinae.</title>
        <authorList>
            <person name="Almutairi H."/>
            <person name="Urbaniak M.D."/>
            <person name="Bates M.D."/>
            <person name="Jariyapan N."/>
            <person name="Kwakye-Nuako G."/>
            <person name="Thomaz Soccol V."/>
            <person name="Al-Salem W.S."/>
            <person name="Dillon R.J."/>
            <person name="Bates P.A."/>
            <person name="Gatherer D."/>
        </authorList>
    </citation>
    <scope>NUCLEOTIDE SEQUENCE [LARGE SCALE GENOMIC DNA]</scope>
</reference>
<feature type="compositionally biased region" description="Polar residues" evidence="1">
    <location>
        <begin position="566"/>
        <end position="575"/>
    </location>
</feature>
<feature type="compositionally biased region" description="Low complexity" evidence="1">
    <location>
        <begin position="193"/>
        <end position="202"/>
    </location>
</feature>
<comment type="caution">
    <text evidence="2">The sequence shown here is derived from an EMBL/GenBank/DDBJ whole genome shotgun (WGS) entry which is preliminary data.</text>
</comment>
<feature type="compositionally biased region" description="Low complexity" evidence="1">
    <location>
        <begin position="384"/>
        <end position="400"/>
    </location>
</feature>
<feature type="region of interest" description="Disordered" evidence="1">
    <location>
        <begin position="524"/>
        <end position="544"/>
    </location>
</feature>
<organism evidence="2 3">
    <name type="scientific">Leishmania martiniquensis</name>
    <dbReference type="NCBI Taxonomy" id="1580590"/>
    <lineage>
        <taxon>Eukaryota</taxon>
        <taxon>Discoba</taxon>
        <taxon>Euglenozoa</taxon>
        <taxon>Kinetoplastea</taxon>
        <taxon>Metakinetoplastina</taxon>
        <taxon>Trypanosomatida</taxon>
        <taxon>Trypanosomatidae</taxon>
        <taxon>Leishmaniinae</taxon>
        <taxon>Leishmania</taxon>
    </lineage>
</organism>
<feature type="region of interest" description="Disordered" evidence="1">
    <location>
        <begin position="753"/>
        <end position="790"/>
    </location>
</feature>
<feature type="region of interest" description="Disordered" evidence="1">
    <location>
        <begin position="338"/>
        <end position="400"/>
    </location>
</feature>
<feature type="compositionally biased region" description="Low complexity" evidence="1">
    <location>
        <begin position="110"/>
        <end position="121"/>
    </location>
</feature>
<feature type="region of interest" description="Disordered" evidence="1">
    <location>
        <begin position="1"/>
        <end position="218"/>
    </location>
</feature>
<evidence type="ECO:0000313" key="2">
    <source>
        <dbReference type="EMBL" id="KAG5477798.1"/>
    </source>
</evidence>
<protein>
    <submittedName>
        <fullName evidence="2">Uncharacterized protein</fullName>
    </submittedName>
</protein>
<feature type="compositionally biased region" description="Polar residues" evidence="1">
    <location>
        <begin position="169"/>
        <end position="180"/>
    </location>
</feature>
<dbReference type="GeneID" id="92515085"/>
<dbReference type="AlphaFoldDB" id="A0A836HAA2"/>
<feature type="region of interest" description="Disordered" evidence="1">
    <location>
        <begin position="557"/>
        <end position="601"/>
    </location>
</feature>
<feature type="compositionally biased region" description="Polar residues" evidence="1">
    <location>
        <begin position="340"/>
        <end position="369"/>
    </location>
</feature>
<evidence type="ECO:0000256" key="1">
    <source>
        <dbReference type="SAM" id="MobiDB-lite"/>
    </source>
</evidence>
<feature type="compositionally biased region" description="Acidic residues" evidence="1">
    <location>
        <begin position="26"/>
        <end position="35"/>
    </location>
</feature>
<dbReference type="OrthoDB" id="267980at2759"/>